<dbReference type="PANTHER" id="PTHR35826:SF2">
    <property type="entry name" value="PROTEIN ATP6V1FNB"/>
    <property type="match status" value="1"/>
</dbReference>
<dbReference type="Pfam" id="PF22589">
    <property type="entry name" value="SPMIP1"/>
    <property type="match status" value="1"/>
</dbReference>
<feature type="domain" description="Sperm microtubule inner protein 1 C-terminal" evidence="2">
    <location>
        <begin position="40"/>
        <end position="163"/>
    </location>
</feature>
<comment type="caution">
    <text evidence="3">The sequence shown here is derived from an EMBL/GenBank/DDBJ whole genome shotgun (WGS) entry which is preliminary data.</text>
</comment>
<feature type="region of interest" description="Disordered" evidence="1">
    <location>
        <begin position="32"/>
        <end position="65"/>
    </location>
</feature>
<dbReference type="EMBL" id="JBHFQA010000002">
    <property type="protein sequence ID" value="KAL2102123.1"/>
    <property type="molecule type" value="Genomic_DNA"/>
</dbReference>
<dbReference type="PANTHER" id="PTHR35826">
    <property type="entry name" value="PROTEIN ATP6V1FNB-LIKE"/>
    <property type="match status" value="1"/>
</dbReference>
<name>A0ABD1KTM2_9TELE</name>
<dbReference type="AlphaFoldDB" id="A0ABD1KTM2"/>
<protein>
    <recommendedName>
        <fullName evidence="2">Sperm microtubule inner protein 1 C-terminal domain-containing protein</fullName>
    </recommendedName>
</protein>
<feature type="compositionally biased region" description="Basic residues" evidence="1">
    <location>
        <begin position="32"/>
        <end position="45"/>
    </location>
</feature>
<dbReference type="Proteomes" id="UP001591681">
    <property type="component" value="Unassembled WGS sequence"/>
</dbReference>
<evidence type="ECO:0000256" key="1">
    <source>
        <dbReference type="SAM" id="MobiDB-lite"/>
    </source>
</evidence>
<dbReference type="InterPro" id="IPR054323">
    <property type="entry name" value="SPMIP1_C"/>
</dbReference>
<evidence type="ECO:0000313" key="3">
    <source>
        <dbReference type="EMBL" id="KAL2102123.1"/>
    </source>
</evidence>
<sequence>MDTQRQDFWKEAILRENLLRLHWFRHNWTKHPKPPPKERRVKLPKVTKPPKENNESFQSDTTEFDVPEPRRLEILSDTNVMRPVSQETRSELYKGFSKEETGRYRYLLLRTRKNPEDKYNYPITSNFIYGWGLGDMAKAHVPMHAKNAIVRESFFRKNGIFPRSSSTDIVA</sequence>
<evidence type="ECO:0000313" key="4">
    <source>
        <dbReference type="Proteomes" id="UP001591681"/>
    </source>
</evidence>
<evidence type="ECO:0000259" key="2">
    <source>
        <dbReference type="Pfam" id="PF22589"/>
    </source>
</evidence>
<gene>
    <name evidence="3" type="ORF">ACEWY4_001291</name>
</gene>
<proteinExistence type="predicted"/>
<organism evidence="3 4">
    <name type="scientific">Coilia grayii</name>
    <name type="common">Gray's grenadier anchovy</name>
    <dbReference type="NCBI Taxonomy" id="363190"/>
    <lineage>
        <taxon>Eukaryota</taxon>
        <taxon>Metazoa</taxon>
        <taxon>Chordata</taxon>
        <taxon>Craniata</taxon>
        <taxon>Vertebrata</taxon>
        <taxon>Euteleostomi</taxon>
        <taxon>Actinopterygii</taxon>
        <taxon>Neopterygii</taxon>
        <taxon>Teleostei</taxon>
        <taxon>Clupei</taxon>
        <taxon>Clupeiformes</taxon>
        <taxon>Clupeoidei</taxon>
        <taxon>Engraulidae</taxon>
        <taxon>Coilinae</taxon>
        <taxon>Coilia</taxon>
    </lineage>
</organism>
<accession>A0ABD1KTM2</accession>
<reference evidence="3 4" key="1">
    <citation type="submission" date="2024-09" db="EMBL/GenBank/DDBJ databases">
        <title>A chromosome-level genome assembly of Gray's grenadier anchovy, Coilia grayii.</title>
        <authorList>
            <person name="Fu Z."/>
        </authorList>
    </citation>
    <scope>NUCLEOTIDE SEQUENCE [LARGE SCALE GENOMIC DNA]</scope>
    <source>
        <strain evidence="3">G4</strain>
        <tissue evidence="3">Muscle</tissue>
    </source>
</reference>
<keyword evidence="4" id="KW-1185">Reference proteome</keyword>